<evidence type="ECO:0008006" key="4">
    <source>
        <dbReference type="Google" id="ProtNLM"/>
    </source>
</evidence>
<dbReference type="OrthoDB" id="4934715at2759"/>
<feature type="region of interest" description="Disordered" evidence="1">
    <location>
        <begin position="1076"/>
        <end position="1121"/>
    </location>
</feature>
<accession>A0A409VQP7</accession>
<feature type="compositionally biased region" description="Polar residues" evidence="1">
    <location>
        <begin position="132"/>
        <end position="152"/>
    </location>
</feature>
<feature type="compositionally biased region" description="Basic and acidic residues" evidence="1">
    <location>
        <begin position="445"/>
        <end position="461"/>
    </location>
</feature>
<feature type="region of interest" description="Disordered" evidence="1">
    <location>
        <begin position="1560"/>
        <end position="1825"/>
    </location>
</feature>
<feature type="compositionally biased region" description="Low complexity" evidence="1">
    <location>
        <begin position="1748"/>
        <end position="1759"/>
    </location>
</feature>
<gene>
    <name evidence="2" type="ORF">CVT24_005428</name>
</gene>
<keyword evidence="3" id="KW-1185">Reference proteome</keyword>
<evidence type="ECO:0000313" key="2">
    <source>
        <dbReference type="EMBL" id="PPQ68610.1"/>
    </source>
</evidence>
<feature type="compositionally biased region" description="Low complexity" evidence="1">
    <location>
        <begin position="1768"/>
        <end position="1782"/>
    </location>
</feature>
<feature type="compositionally biased region" description="Low complexity" evidence="1">
    <location>
        <begin position="1815"/>
        <end position="1825"/>
    </location>
</feature>
<dbReference type="STRING" id="181874.A0A409VQP7"/>
<feature type="region of interest" description="Disordered" evidence="1">
    <location>
        <begin position="370"/>
        <end position="389"/>
    </location>
</feature>
<dbReference type="EMBL" id="NHTK01006004">
    <property type="protein sequence ID" value="PPQ68610.1"/>
    <property type="molecule type" value="Genomic_DNA"/>
</dbReference>
<feature type="compositionally biased region" description="Polar residues" evidence="1">
    <location>
        <begin position="300"/>
        <end position="330"/>
    </location>
</feature>
<evidence type="ECO:0000313" key="3">
    <source>
        <dbReference type="Proteomes" id="UP000284842"/>
    </source>
</evidence>
<feature type="region of interest" description="Disordered" evidence="1">
    <location>
        <begin position="400"/>
        <end position="464"/>
    </location>
</feature>
<feature type="compositionally biased region" description="Low complexity" evidence="1">
    <location>
        <begin position="501"/>
        <end position="513"/>
    </location>
</feature>
<dbReference type="Proteomes" id="UP000284842">
    <property type="component" value="Unassembled WGS sequence"/>
</dbReference>
<feature type="compositionally biased region" description="Basic and acidic residues" evidence="1">
    <location>
        <begin position="1654"/>
        <end position="1666"/>
    </location>
</feature>
<feature type="region of interest" description="Disordered" evidence="1">
    <location>
        <begin position="1896"/>
        <end position="1948"/>
    </location>
</feature>
<feature type="region of interest" description="Disordered" evidence="1">
    <location>
        <begin position="200"/>
        <end position="258"/>
    </location>
</feature>
<comment type="caution">
    <text evidence="2">The sequence shown here is derived from an EMBL/GenBank/DDBJ whole genome shotgun (WGS) entry which is preliminary data.</text>
</comment>
<feature type="compositionally biased region" description="Polar residues" evidence="1">
    <location>
        <begin position="1566"/>
        <end position="1581"/>
    </location>
</feature>
<feature type="region of interest" description="Disordered" evidence="1">
    <location>
        <begin position="728"/>
        <end position="752"/>
    </location>
</feature>
<protein>
    <recommendedName>
        <fullName evidence="4">Transcription factor domain-containing protein</fullName>
    </recommendedName>
</protein>
<name>A0A409VQP7_9AGAR</name>
<feature type="region of interest" description="Disordered" evidence="1">
    <location>
        <begin position="27"/>
        <end position="51"/>
    </location>
</feature>
<feature type="compositionally biased region" description="Polar residues" evidence="1">
    <location>
        <begin position="959"/>
        <end position="975"/>
    </location>
</feature>
<feature type="compositionally biased region" description="Polar residues" evidence="1">
    <location>
        <begin position="1383"/>
        <end position="1402"/>
    </location>
</feature>
<evidence type="ECO:0000256" key="1">
    <source>
        <dbReference type="SAM" id="MobiDB-lite"/>
    </source>
</evidence>
<reference evidence="2 3" key="1">
    <citation type="journal article" date="2018" name="Evol. Lett.">
        <title>Horizontal gene cluster transfer increased hallucinogenic mushroom diversity.</title>
        <authorList>
            <person name="Reynolds H.T."/>
            <person name="Vijayakumar V."/>
            <person name="Gluck-Thaler E."/>
            <person name="Korotkin H.B."/>
            <person name="Matheny P.B."/>
            <person name="Slot J.C."/>
        </authorList>
    </citation>
    <scope>NUCLEOTIDE SEQUENCE [LARGE SCALE GENOMIC DNA]</scope>
    <source>
        <strain evidence="2 3">2629</strain>
    </source>
</reference>
<feature type="compositionally biased region" description="Polar residues" evidence="1">
    <location>
        <begin position="582"/>
        <end position="597"/>
    </location>
</feature>
<feature type="compositionally biased region" description="Polar residues" evidence="1">
    <location>
        <begin position="1447"/>
        <end position="1470"/>
    </location>
</feature>
<feature type="region of interest" description="Disordered" evidence="1">
    <location>
        <begin position="494"/>
        <end position="529"/>
    </location>
</feature>
<feature type="region of interest" description="Disordered" evidence="1">
    <location>
        <begin position="959"/>
        <end position="993"/>
    </location>
</feature>
<feature type="compositionally biased region" description="Low complexity" evidence="1">
    <location>
        <begin position="737"/>
        <end position="747"/>
    </location>
</feature>
<feature type="region of interest" description="Disordered" evidence="1">
    <location>
        <begin position="294"/>
        <end position="330"/>
    </location>
</feature>
<feature type="region of interest" description="Disordered" evidence="1">
    <location>
        <begin position="573"/>
        <end position="597"/>
    </location>
</feature>
<feature type="compositionally biased region" description="Polar residues" evidence="1">
    <location>
        <begin position="211"/>
        <end position="226"/>
    </location>
</feature>
<dbReference type="CDD" id="cd12148">
    <property type="entry name" value="fungal_TF_MHR"/>
    <property type="match status" value="1"/>
</dbReference>
<dbReference type="InParanoid" id="A0A409VQP7"/>
<feature type="compositionally biased region" description="Basic and acidic residues" evidence="1">
    <location>
        <begin position="407"/>
        <end position="434"/>
    </location>
</feature>
<feature type="region of interest" description="Disordered" evidence="1">
    <location>
        <begin position="668"/>
        <end position="704"/>
    </location>
</feature>
<feature type="region of interest" description="Disordered" evidence="1">
    <location>
        <begin position="1375"/>
        <end position="1402"/>
    </location>
</feature>
<feature type="region of interest" description="Disordered" evidence="1">
    <location>
        <begin position="99"/>
        <end position="152"/>
    </location>
</feature>
<feature type="compositionally biased region" description="Basic and acidic residues" evidence="1">
    <location>
        <begin position="1471"/>
        <end position="1502"/>
    </location>
</feature>
<sequence length="1948" mass="210819">MEQDHNINNHFPDLLFQIQILQRNSNNLSKDMGRGVRRSRSKGRVNNPPAAEKVDLHSLNNRLIQVEAALAMITSGQFESVYPGVRELVENVRGMGGLAAGTGPTGSGGHAGGVGLHGGPAQTQGGRVEGYGQQQAQGPQSHSASLDTHSNHQTVRDGELHAFPHHQHTHQHHHHGSAQSHSYAASLSFKALARDCARVIDPDSPYRKQPTRSTTGNDSAGAQTQLIKLEPSPSDLGLDGSRSPSPIPFFAPTSQPSFTSNPTIPLPIYTSNPTTAPPILLPALSIYYPLPTIPPPGSSEPETNAPPFSTLSSGDGSSLPPHSTSNPSHPQITSALLALLPTGEKCLRWLELAENVVNVRGFPLEVDAPPSSRLQTDGHHESSKARTPWESFEERCYPLIGAQGKPRISEGEKRERTRHRERERRRERDRDKPPGSESTSPTADQQDRDLARERKEQEREKAKRARQIYFGGLATGPGGSVVHPGVPRRRAVDEYREREGLSPSPGSSGGQSSVEPRASSPRLFRPPGRRERVASISFHQALMSSPKREESLTFFALMCTVLAIGGIVERAETAKQAKPDESPSQPGPSASSTGILQSMDLSPSPEFLYALGRQALGVWDTHVSSSSSFCGASDREKQRLEYILTCCAAANYVLLGLELGIRPNRDGMFDGGDDSDSEGAVDALPGQVEAGDEGQEEERKHEESIRRKAGRIIYGLVGKMVNSGRAMGLANDPDLRSQSSTTTQASAKVKKESDSLSSNALAKFVRDDWKRAVWWEIVFWDLFVADVFSHQPYISSGSYTTRLPGLKSPSQNESKAVHSFNAAVEDHGHDQSGQERRTLAQRVGYNTPSTQYLVARYRLTALTQDLQAHLARPDCCCGYTLDQASSIEADVRSFLSQLPEPLKVATHIRKLDSDNLHPTKHHDSTEHLLKQMQAYELAIVANTLLLGVYAPFISSSSDAAQVPSTSARPPSSFGSTLLPPTGPGKSAMSVGSSLPLGLSNNGNLHASSHDSLTLEPTCNTISAASAKAALSVVQNGHSLGGHAGSGASANFAHDPTFQSADTNGMPGPQVDVNPLSGPGSGTSADPVTLGNAGSGMSRRGRELDVRDGNSSGVIDMPRLGGGSSRLDHGHVNALAIHASVRAAKSITRLFENLRDTILEIKSASNDTLVVPALFTLYPPPTTLLRTLLVLARAQGGFSCGHPDSWSGIADPKELLDDIEAGLSVMDRGNYWVNRLSRDDQKLLGRMRKKAVDIRSGTTLEVSIPLTAGIMARFNAEHEATEAIATAGIQHLTHGMKRKHSQVSVGPDAVDGSGARTFDHEFDLNDPNINSLPNTSVVTGSAGGRVGEVMMEIMAGSGPDPSFGFGSIERPQATHGAMLDHQSHSSPSVPQTNYINSDQLRPQGHSLSTFEQHEIVDDHPIAQQQHHSLRNEIGAPYHPYSHGRPKTPASQNNDYLGSHASRPQETLSDRLTAQRRDKLQEQLQRERDRRIAGGHEKDKERKSSSGSSSSRKSSYPTYGIRVRLDKDGQVITGSSHSSSSSGKNNETNPALITAYARRKMQDPGVYGQTQQQHDTGSLTGPSSPVEGFRSRSASLSQAHQAQMQAQYDQQRSAMSHQQQQQQDLASQQHLDFPSLSMQHGMPLSSSTGNFAMEGSQKKSYDQMHISERNTPAQAQQSAFGPPPTAFASQPFEQGMHGVFDSPQPTAQYDRSNDNQNASSALMSYHSNSSPFNNTDGAPSASGSPFQMNSSGHPTPSFPSHHPTPPVFGSTASSAAQSSTSHSSPVNFFHNQFPGHDSVSYTSSPALPTNLPHHHAQSSLHHQPQPLQPQRNALMDMQLERMEHNMMTSMPSTPVYEKPQLQPLNSFDNKTSAMLSEMHGMAQHSMSNQMDMSSGMGGGTGWGNRESTSSNMSVDHHHQQQQLELQHRHQQETASQNAFWNDNPDLKFFQ</sequence>
<organism evidence="2 3">
    <name type="scientific">Panaeolus cyanescens</name>
    <dbReference type="NCBI Taxonomy" id="181874"/>
    <lineage>
        <taxon>Eukaryota</taxon>
        <taxon>Fungi</taxon>
        <taxon>Dikarya</taxon>
        <taxon>Basidiomycota</taxon>
        <taxon>Agaricomycotina</taxon>
        <taxon>Agaricomycetes</taxon>
        <taxon>Agaricomycetidae</taxon>
        <taxon>Agaricales</taxon>
        <taxon>Agaricineae</taxon>
        <taxon>Galeropsidaceae</taxon>
        <taxon>Panaeolus</taxon>
    </lineage>
</organism>
<feature type="compositionally biased region" description="Polar residues" evidence="1">
    <location>
        <begin position="1701"/>
        <end position="1747"/>
    </location>
</feature>
<feature type="compositionally biased region" description="Low complexity" evidence="1">
    <location>
        <begin position="1589"/>
        <end position="1630"/>
    </location>
</feature>
<feature type="compositionally biased region" description="Low complexity" evidence="1">
    <location>
        <begin position="1503"/>
        <end position="1513"/>
    </location>
</feature>
<feature type="region of interest" description="Disordered" evidence="1">
    <location>
        <begin position="1432"/>
        <end position="1524"/>
    </location>
</feature>
<feature type="compositionally biased region" description="Gly residues" evidence="1">
    <location>
        <begin position="99"/>
        <end position="118"/>
    </location>
</feature>
<proteinExistence type="predicted"/>
<feature type="compositionally biased region" description="Polar residues" evidence="1">
    <location>
        <begin position="1667"/>
        <end position="1677"/>
    </location>
</feature>